<dbReference type="GO" id="GO:0017040">
    <property type="term" value="F:N-acylsphingosine amidohydrolase activity"/>
    <property type="evidence" value="ECO:0007669"/>
    <property type="project" value="InterPro"/>
</dbReference>
<dbReference type="Proteomes" id="UP001194468">
    <property type="component" value="Unassembled WGS sequence"/>
</dbReference>
<feature type="domain" description="Neutral/alkaline non-lysosomal ceramidase N-terminal" evidence="1">
    <location>
        <begin position="1"/>
        <end position="160"/>
    </location>
</feature>
<keyword evidence="3" id="KW-1185">Reference proteome</keyword>
<reference evidence="2" key="1">
    <citation type="submission" date="2019-10" db="EMBL/GenBank/DDBJ databases">
        <authorList>
            <consortium name="DOE Joint Genome Institute"/>
            <person name="Kuo A."/>
            <person name="Miyauchi S."/>
            <person name="Kiss E."/>
            <person name="Drula E."/>
            <person name="Kohler A."/>
            <person name="Sanchez-Garcia M."/>
            <person name="Andreopoulos B."/>
            <person name="Barry K.W."/>
            <person name="Bonito G."/>
            <person name="Buee M."/>
            <person name="Carver A."/>
            <person name="Chen C."/>
            <person name="Cichocki N."/>
            <person name="Clum A."/>
            <person name="Culley D."/>
            <person name="Crous P.W."/>
            <person name="Fauchery L."/>
            <person name="Girlanda M."/>
            <person name="Hayes R."/>
            <person name="Keri Z."/>
            <person name="LaButti K."/>
            <person name="Lipzen A."/>
            <person name="Lombard V."/>
            <person name="Magnuson J."/>
            <person name="Maillard F."/>
            <person name="Morin E."/>
            <person name="Murat C."/>
            <person name="Nolan M."/>
            <person name="Ohm R."/>
            <person name="Pangilinan J."/>
            <person name="Pereira M."/>
            <person name="Perotto S."/>
            <person name="Peter M."/>
            <person name="Riley R."/>
            <person name="Sitrit Y."/>
            <person name="Stielow B."/>
            <person name="Szollosi G."/>
            <person name="Zifcakova L."/>
            <person name="Stursova M."/>
            <person name="Spatafora J.W."/>
            <person name="Tedersoo L."/>
            <person name="Vaario L.-M."/>
            <person name="Yamada A."/>
            <person name="Yan M."/>
            <person name="Wang P."/>
            <person name="Xu J."/>
            <person name="Bruns T."/>
            <person name="Baldrian P."/>
            <person name="Vilgalys R."/>
            <person name="Henrissat B."/>
            <person name="Grigoriev I.V."/>
            <person name="Hibbett D."/>
            <person name="Nagy L.G."/>
            <person name="Martin F.M."/>
        </authorList>
    </citation>
    <scope>NUCLEOTIDE SEQUENCE</scope>
    <source>
        <strain evidence="2">BED1</strain>
    </source>
</reference>
<comment type="caution">
    <text evidence="2">The sequence shown here is derived from an EMBL/GenBank/DDBJ whole genome shotgun (WGS) entry which is preliminary data.</text>
</comment>
<dbReference type="PANTHER" id="PTHR12670:SF1">
    <property type="entry name" value="NEUTRAL CERAMIDASE"/>
    <property type="match status" value="1"/>
</dbReference>
<dbReference type="Pfam" id="PF04734">
    <property type="entry name" value="Ceramidase_alk"/>
    <property type="match status" value="1"/>
</dbReference>
<accession>A0AAD4C7P5</accession>
<dbReference type="GO" id="GO:0016020">
    <property type="term" value="C:membrane"/>
    <property type="evidence" value="ECO:0007669"/>
    <property type="project" value="GOC"/>
</dbReference>
<reference evidence="2" key="2">
    <citation type="journal article" date="2020" name="Nat. Commun.">
        <title>Large-scale genome sequencing of mycorrhizal fungi provides insights into the early evolution of symbiotic traits.</title>
        <authorList>
            <person name="Miyauchi S."/>
            <person name="Kiss E."/>
            <person name="Kuo A."/>
            <person name="Drula E."/>
            <person name="Kohler A."/>
            <person name="Sanchez-Garcia M."/>
            <person name="Morin E."/>
            <person name="Andreopoulos B."/>
            <person name="Barry K.W."/>
            <person name="Bonito G."/>
            <person name="Buee M."/>
            <person name="Carver A."/>
            <person name="Chen C."/>
            <person name="Cichocki N."/>
            <person name="Clum A."/>
            <person name="Culley D."/>
            <person name="Crous P.W."/>
            <person name="Fauchery L."/>
            <person name="Girlanda M."/>
            <person name="Hayes R.D."/>
            <person name="Keri Z."/>
            <person name="LaButti K."/>
            <person name="Lipzen A."/>
            <person name="Lombard V."/>
            <person name="Magnuson J."/>
            <person name="Maillard F."/>
            <person name="Murat C."/>
            <person name="Nolan M."/>
            <person name="Ohm R.A."/>
            <person name="Pangilinan J."/>
            <person name="Pereira M.F."/>
            <person name="Perotto S."/>
            <person name="Peter M."/>
            <person name="Pfister S."/>
            <person name="Riley R."/>
            <person name="Sitrit Y."/>
            <person name="Stielow J.B."/>
            <person name="Szollosi G."/>
            <person name="Zifcakova L."/>
            <person name="Stursova M."/>
            <person name="Spatafora J.W."/>
            <person name="Tedersoo L."/>
            <person name="Vaario L.M."/>
            <person name="Yamada A."/>
            <person name="Yan M."/>
            <person name="Wang P."/>
            <person name="Xu J."/>
            <person name="Bruns T."/>
            <person name="Baldrian P."/>
            <person name="Vilgalys R."/>
            <person name="Dunand C."/>
            <person name="Henrissat B."/>
            <person name="Grigoriev I.V."/>
            <person name="Hibbett D."/>
            <person name="Nagy L.G."/>
            <person name="Martin F.M."/>
        </authorList>
    </citation>
    <scope>NUCLEOTIDE SEQUENCE</scope>
    <source>
        <strain evidence="2">BED1</strain>
    </source>
</reference>
<gene>
    <name evidence="2" type="ORF">L210DRAFT_2007348</name>
</gene>
<evidence type="ECO:0000313" key="2">
    <source>
        <dbReference type="EMBL" id="KAF8452010.1"/>
    </source>
</evidence>
<organism evidence="2 3">
    <name type="scientific">Boletus edulis BED1</name>
    <dbReference type="NCBI Taxonomy" id="1328754"/>
    <lineage>
        <taxon>Eukaryota</taxon>
        <taxon>Fungi</taxon>
        <taxon>Dikarya</taxon>
        <taxon>Basidiomycota</taxon>
        <taxon>Agaricomycotina</taxon>
        <taxon>Agaricomycetes</taxon>
        <taxon>Agaricomycetidae</taxon>
        <taxon>Boletales</taxon>
        <taxon>Boletineae</taxon>
        <taxon>Boletaceae</taxon>
        <taxon>Boletoideae</taxon>
        <taxon>Boletus</taxon>
    </lineage>
</organism>
<sequence length="160" mass="16920">MMGYASLAQTDTGLHMRQRSRAFIIADPSDPTSPTSRILLISSDICMGNTGVRRSILDALSTDPVLGDLYTPSNTALVGTNSHLGVGGYLEDLLPQTTGLGYVNQTAQAIVDGTLNAIRKAHASLAPGSIRVGNTTLLGANRNRSLSVYTANPSEERAKY</sequence>
<dbReference type="GO" id="GO:0005576">
    <property type="term" value="C:extracellular region"/>
    <property type="evidence" value="ECO:0007669"/>
    <property type="project" value="TreeGrafter"/>
</dbReference>
<dbReference type="GO" id="GO:0046514">
    <property type="term" value="P:ceramide catabolic process"/>
    <property type="evidence" value="ECO:0007669"/>
    <property type="project" value="InterPro"/>
</dbReference>
<proteinExistence type="predicted"/>
<dbReference type="InterPro" id="IPR006823">
    <property type="entry name" value="Ceramidase_alk"/>
</dbReference>
<dbReference type="GO" id="GO:0042759">
    <property type="term" value="P:long-chain fatty acid biosynthetic process"/>
    <property type="evidence" value="ECO:0007669"/>
    <property type="project" value="TreeGrafter"/>
</dbReference>
<evidence type="ECO:0000313" key="3">
    <source>
        <dbReference type="Proteomes" id="UP001194468"/>
    </source>
</evidence>
<dbReference type="GO" id="GO:0046512">
    <property type="term" value="P:sphingosine biosynthetic process"/>
    <property type="evidence" value="ECO:0007669"/>
    <property type="project" value="TreeGrafter"/>
</dbReference>
<name>A0AAD4C7P5_BOLED</name>
<dbReference type="PANTHER" id="PTHR12670">
    <property type="entry name" value="CERAMIDASE"/>
    <property type="match status" value="1"/>
</dbReference>
<dbReference type="EMBL" id="WHUW01000001">
    <property type="protein sequence ID" value="KAF8452010.1"/>
    <property type="molecule type" value="Genomic_DNA"/>
</dbReference>
<evidence type="ECO:0000259" key="1">
    <source>
        <dbReference type="Pfam" id="PF04734"/>
    </source>
</evidence>
<dbReference type="AlphaFoldDB" id="A0AAD4C7P5"/>
<protein>
    <submittedName>
        <fullName evidence="2">Neutral/alkaline nonlysosomal ceramidase</fullName>
    </submittedName>
</protein>
<dbReference type="InterPro" id="IPR031329">
    <property type="entry name" value="NEUT/ALK_ceramidase_N"/>
</dbReference>